<dbReference type="SUPFAM" id="SSF48452">
    <property type="entry name" value="TPR-like"/>
    <property type="match status" value="1"/>
</dbReference>
<feature type="domain" description="RagB/SusD" evidence="6">
    <location>
        <begin position="346"/>
        <end position="648"/>
    </location>
</feature>
<reference evidence="8" key="1">
    <citation type="submission" date="2016-04" db="EMBL/GenBank/DDBJ databases">
        <authorList>
            <person name="Evans L.H."/>
            <person name="Alamgir A."/>
            <person name="Owens N."/>
            <person name="Weber N.D."/>
            <person name="Virtaneva K."/>
            <person name="Barbian K."/>
            <person name="Babar A."/>
            <person name="Rosenke K."/>
        </authorList>
    </citation>
    <scope>NUCLEOTIDE SEQUENCE</scope>
    <source>
        <strain evidence="8">86-1</strain>
    </source>
</reference>
<organism evidence="8">
    <name type="scientific">uncultured Dysgonomonas sp</name>
    <dbReference type="NCBI Taxonomy" id="206096"/>
    <lineage>
        <taxon>Bacteria</taxon>
        <taxon>Pseudomonadati</taxon>
        <taxon>Bacteroidota</taxon>
        <taxon>Bacteroidia</taxon>
        <taxon>Bacteroidales</taxon>
        <taxon>Dysgonomonadaceae</taxon>
        <taxon>Dysgonomonas</taxon>
        <taxon>environmental samples</taxon>
    </lineage>
</organism>
<comment type="similarity">
    <text evidence="2">Belongs to the SusD family.</text>
</comment>
<evidence type="ECO:0000256" key="2">
    <source>
        <dbReference type="ARBA" id="ARBA00006275"/>
    </source>
</evidence>
<keyword evidence="3" id="KW-0732">Signal</keyword>
<evidence type="ECO:0000259" key="7">
    <source>
        <dbReference type="Pfam" id="PF14322"/>
    </source>
</evidence>
<evidence type="ECO:0000256" key="3">
    <source>
        <dbReference type="ARBA" id="ARBA00022729"/>
    </source>
</evidence>
<dbReference type="GO" id="GO:0009279">
    <property type="term" value="C:cell outer membrane"/>
    <property type="evidence" value="ECO:0007669"/>
    <property type="project" value="UniProtKB-SubCell"/>
</dbReference>
<protein>
    <submittedName>
        <fullName evidence="8">SusD family protein</fullName>
    </submittedName>
</protein>
<evidence type="ECO:0000256" key="5">
    <source>
        <dbReference type="ARBA" id="ARBA00023237"/>
    </source>
</evidence>
<evidence type="ECO:0000313" key="8">
    <source>
        <dbReference type="EMBL" id="SBW03051.1"/>
    </source>
</evidence>
<dbReference type="InterPro" id="IPR012944">
    <property type="entry name" value="SusD_RagB_dom"/>
</dbReference>
<dbReference type="AlphaFoldDB" id="A0A212JUC5"/>
<dbReference type="Pfam" id="PF07980">
    <property type="entry name" value="SusD_RagB"/>
    <property type="match status" value="1"/>
</dbReference>
<dbReference type="Pfam" id="PF14322">
    <property type="entry name" value="SusD-like_3"/>
    <property type="match status" value="1"/>
</dbReference>
<keyword evidence="5" id="KW-0998">Cell outer membrane</keyword>
<proteinExistence type="inferred from homology"/>
<evidence type="ECO:0000256" key="1">
    <source>
        <dbReference type="ARBA" id="ARBA00004442"/>
    </source>
</evidence>
<dbReference type="InterPro" id="IPR011990">
    <property type="entry name" value="TPR-like_helical_dom_sf"/>
</dbReference>
<name>A0A212JUC5_9BACT</name>
<comment type="subcellular location">
    <subcellularLocation>
        <location evidence="1">Cell outer membrane</location>
    </subcellularLocation>
</comment>
<keyword evidence="4" id="KW-0472">Membrane</keyword>
<dbReference type="Gene3D" id="1.25.40.390">
    <property type="match status" value="1"/>
</dbReference>
<evidence type="ECO:0000256" key="4">
    <source>
        <dbReference type="ARBA" id="ARBA00023136"/>
    </source>
</evidence>
<dbReference type="InterPro" id="IPR033985">
    <property type="entry name" value="SusD-like_N"/>
</dbReference>
<evidence type="ECO:0000259" key="6">
    <source>
        <dbReference type="Pfam" id="PF07980"/>
    </source>
</evidence>
<gene>
    <name evidence="8" type="ORF">KL86DYS1_30473</name>
</gene>
<dbReference type="EMBL" id="FLUM01000003">
    <property type="protein sequence ID" value="SBW03051.1"/>
    <property type="molecule type" value="Genomic_DNA"/>
</dbReference>
<feature type="domain" description="SusD-like N-terminal" evidence="7">
    <location>
        <begin position="91"/>
        <end position="241"/>
    </location>
</feature>
<accession>A0A212JUC5</accession>
<sequence>MKLLNKSILVIITVVLFLQISCNDTLDQAPDGKISLDEIFSDHFKTSAYLNSCYLYIPIGGMNWPWQSRGPVSTCDDAWDNDDIAYHYGVSASMANGDASAESYPMTSHKYDFRDNQQYSRFYECIYYCSVFIQRIGSANVKTEAERNRWRAEAHLIRAYYYAELLKWFGTGLPIMREPFNYEDDFTQVQKPSYHEVVDFILEDCDFALNTAELPWRITSPTEKARLTKATAEAIKSRIMLYAASPLYNDGQDLWEKAYQINKTALKNLRDNGYELYKKINYPDIYANDDDNPQNQAHLPNKYSALMNEYFTQDYGYTTNPVDKETIYSSWATTGKAFEYDGIGCQADRKAGSVPTQELVDAYETTDGETVLKLEKPYLDEKHLQPNYNTNNTMYNPENPYANRDPRFYSSIHYNGSKRTCKWNHTETPECKDNYNLDPNGNGPVYRTRIISTWVGEPMTGIHETSRTRTRTGYYNRKYLHPNAGENQPIEGPAEKLYRLGEIILNCAETAAEAGHLQEAYQLVNEIRDRVNMPPLPAGLINNKEELIRRIRHERRIELALEPHRFFDVRRWQKPEGDLKDTDKWLTAMEITRHEKDGSFSHYTYKRKTVRSSERLCYTNKYLKAPIPMAEAARMYSLTGDDWQNPGW</sequence>
<dbReference type="RefSeq" id="WP_296942342.1">
    <property type="nucleotide sequence ID" value="NZ_LT599032.1"/>
</dbReference>